<keyword evidence="1" id="KW-1133">Transmembrane helix</keyword>
<dbReference type="EMBL" id="CP108318">
    <property type="protein sequence ID" value="WTW66023.1"/>
    <property type="molecule type" value="Genomic_DNA"/>
</dbReference>
<feature type="transmembrane region" description="Helical" evidence="1">
    <location>
        <begin position="125"/>
        <end position="145"/>
    </location>
</feature>
<evidence type="ECO:0000313" key="2">
    <source>
        <dbReference type="EMBL" id="WTW66023.1"/>
    </source>
</evidence>
<feature type="transmembrane region" description="Helical" evidence="1">
    <location>
        <begin position="93"/>
        <end position="113"/>
    </location>
</feature>
<feature type="transmembrane region" description="Helical" evidence="1">
    <location>
        <begin position="181"/>
        <end position="199"/>
    </location>
</feature>
<feature type="transmembrane region" description="Helical" evidence="1">
    <location>
        <begin position="157"/>
        <end position="175"/>
    </location>
</feature>
<keyword evidence="1" id="KW-0812">Transmembrane</keyword>
<gene>
    <name evidence="2" type="ORF">OG549_38290</name>
</gene>
<feature type="transmembrane region" description="Helical" evidence="1">
    <location>
        <begin position="315"/>
        <end position="333"/>
    </location>
</feature>
<sequence>MTAATAGIQWAHKEDERWAASFKLRFVTEFHPPKGLVDQVLSEVHEVVTETGRPARDLFGEPRAYAARVAADRVDETHPSGQDLGSATPGERFTNALTMAGLWALLLSTVHWIRDGVWAEVSPASLGGIGALTAGVVVGCLVGALRTAGRVQAARACASAAAVAVVAGIVALAALPRHGLFTLPVPVLCAMSAAVMAGAHRLPDTAADRWFTRQRSKDSEQWTQHLDGLLRGAHGIPADQAREHVAEVRSHLASASGLTAQGEFGDVETYAARLAAGPRRTKRVLRRKAHLAGILAAAIAVANLDVLRSAEVTSLWFWAGALATAFTLGNAAMQYRDFRHQR</sequence>
<accession>A0AAU2VFJ3</accession>
<keyword evidence="1" id="KW-0472">Membrane</keyword>
<evidence type="ECO:0000256" key="1">
    <source>
        <dbReference type="SAM" id="Phobius"/>
    </source>
</evidence>
<evidence type="ECO:0008006" key="3">
    <source>
        <dbReference type="Google" id="ProtNLM"/>
    </source>
</evidence>
<protein>
    <recommendedName>
        <fullName evidence="3">Integral membrane protein</fullName>
    </recommendedName>
</protein>
<feature type="transmembrane region" description="Helical" evidence="1">
    <location>
        <begin position="289"/>
        <end position="309"/>
    </location>
</feature>
<proteinExistence type="predicted"/>
<reference evidence="2" key="1">
    <citation type="submission" date="2022-10" db="EMBL/GenBank/DDBJ databases">
        <title>The complete genomes of actinobacterial strains from the NBC collection.</title>
        <authorList>
            <person name="Joergensen T.S."/>
            <person name="Alvarez Arevalo M."/>
            <person name="Sterndorff E.B."/>
            <person name="Faurdal D."/>
            <person name="Vuksanovic O."/>
            <person name="Mourched A.-S."/>
            <person name="Charusanti P."/>
            <person name="Shaw S."/>
            <person name="Blin K."/>
            <person name="Weber T."/>
        </authorList>
    </citation>
    <scope>NUCLEOTIDE SEQUENCE</scope>
    <source>
        <strain evidence="2">NBC_00003</strain>
    </source>
</reference>
<dbReference type="AlphaFoldDB" id="A0AAU2VFJ3"/>
<name>A0AAU2VFJ3_9ACTN</name>
<organism evidence="2">
    <name type="scientific">Streptomyces sp. NBC_00003</name>
    <dbReference type="NCBI Taxonomy" id="2903608"/>
    <lineage>
        <taxon>Bacteria</taxon>
        <taxon>Bacillati</taxon>
        <taxon>Actinomycetota</taxon>
        <taxon>Actinomycetes</taxon>
        <taxon>Kitasatosporales</taxon>
        <taxon>Streptomycetaceae</taxon>
        <taxon>Streptomyces</taxon>
    </lineage>
</organism>